<dbReference type="Proteomes" id="UP000467249">
    <property type="component" value="Chromosome"/>
</dbReference>
<dbReference type="EMBL" id="AP022620">
    <property type="protein sequence ID" value="BBZ74790.1"/>
    <property type="molecule type" value="Genomic_DNA"/>
</dbReference>
<keyword evidence="2" id="KW-1185">Reference proteome</keyword>
<accession>A0A6N4VYV4</accession>
<evidence type="ECO:0000313" key="2">
    <source>
        <dbReference type="Proteomes" id="UP000467249"/>
    </source>
</evidence>
<protein>
    <submittedName>
        <fullName evidence="1">Uncharacterized protein</fullName>
    </submittedName>
</protein>
<proteinExistence type="predicted"/>
<name>A0A6N4VYV4_9MYCO</name>
<evidence type="ECO:0000313" key="1">
    <source>
        <dbReference type="EMBL" id="BBZ74790.1"/>
    </source>
</evidence>
<reference evidence="1 2" key="1">
    <citation type="journal article" date="2019" name="Emerg. Microbes Infect.">
        <title>Comprehensive subspecies identification of 175 nontuberculous mycobacteria species based on 7547 genomic profiles.</title>
        <authorList>
            <person name="Matsumoto Y."/>
            <person name="Kinjo T."/>
            <person name="Motooka D."/>
            <person name="Nabeya D."/>
            <person name="Jung N."/>
            <person name="Uechi K."/>
            <person name="Horii T."/>
            <person name="Iida T."/>
            <person name="Fujita J."/>
            <person name="Nakamura S."/>
        </authorList>
    </citation>
    <scope>NUCLEOTIDE SEQUENCE [LARGE SCALE GENOMIC DNA]</scope>
    <source>
        <strain evidence="1 2">JCM 30275</strain>
    </source>
</reference>
<organism evidence="1 2">
    <name type="scientific">Mycolicibacterium anyangense</name>
    <dbReference type="NCBI Taxonomy" id="1431246"/>
    <lineage>
        <taxon>Bacteria</taxon>
        <taxon>Bacillati</taxon>
        <taxon>Actinomycetota</taxon>
        <taxon>Actinomycetes</taxon>
        <taxon>Mycobacteriales</taxon>
        <taxon>Mycobacteriaceae</taxon>
        <taxon>Mycolicibacterium</taxon>
    </lineage>
</organism>
<dbReference type="KEGG" id="many:MANY_01270"/>
<sequence>METKIARIEPEVQLVIAVACGTVFADGGVTVTGASGVVAELTFGAVTVRELRPAAPVATSAAETASAPAPVAAAGRGVIPAEALGEWDVAL</sequence>
<dbReference type="AlphaFoldDB" id="A0A6N4VYV4"/>
<gene>
    <name evidence="1" type="ORF">MANY_01270</name>
</gene>